<dbReference type="PANTHER" id="PTHR13357:SF1">
    <property type="entry name" value="NCK-INTERACTING PROTEIN WITH SH3 DOMAIN"/>
    <property type="match status" value="1"/>
</dbReference>
<dbReference type="GO" id="GO:0000147">
    <property type="term" value="P:actin cortical patch assembly"/>
    <property type="evidence" value="ECO:0007669"/>
    <property type="project" value="TreeGrafter"/>
</dbReference>
<accession>A0A316VJA7</accession>
<dbReference type="GO" id="GO:0071933">
    <property type="term" value="F:Arp2/3 complex binding"/>
    <property type="evidence" value="ECO:0007669"/>
    <property type="project" value="TreeGrafter"/>
</dbReference>
<feature type="domain" description="SPIN90/Ldb17 leucine-rich" evidence="1">
    <location>
        <begin position="58"/>
        <end position="210"/>
    </location>
</feature>
<name>A0A316VJA7_9BASI</name>
<dbReference type="GO" id="GO:0051666">
    <property type="term" value="P:actin cortical patch localization"/>
    <property type="evidence" value="ECO:0007669"/>
    <property type="project" value="TreeGrafter"/>
</dbReference>
<evidence type="ECO:0000313" key="2">
    <source>
        <dbReference type="EMBL" id="PWN36383.1"/>
    </source>
</evidence>
<reference evidence="2 3" key="1">
    <citation type="journal article" date="2018" name="Mol. Biol. Evol.">
        <title>Broad Genomic Sampling Reveals a Smut Pathogenic Ancestry of the Fungal Clade Ustilaginomycotina.</title>
        <authorList>
            <person name="Kijpornyongpan T."/>
            <person name="Mondo S.J."/>
            <person name="Barry K."/>
            <person name="Sandor L."/>
            <person name="Lee J."/>
            <person name="Lipzen A."/>
            <person name="Pangilinan J."/>
            <person name="LaButti K."/>
            <person name="Hainaut M."/>
            <person name="Henrissat B."/>
            <person name="Grigoriev I.V."/>
            <person name="Spatafora J.W."/>
            <person name="Aime M.C."/>
        </authorList>
    </citation>
    <scope>NUCLEOTIDE SEQUENCE [LARGE SCALE GENOMIC DNA]</scope>
    <source>
        <strain evidence="2 3">MCA 3882</strain>
    </source>
</reference>
<evidence type="ECO:0000313" key="3">
    <source>
        <dbReference type="Proteomes" id="UP000245771"/>
    </source>
</evidence>
<organism evidence="2 3">
    <name type="scientific">Meira miltonrushii</name>
    <dbReference type="NCBI Taxonomy" id="1280837"/>
    <lineage>
        <taxon>Eukaryota</taxon>
        <taxon>Fungi</taxon>
        <taxon>Dikarya</taxon>
        <taxon>Basidiomycota</taxon>
        <taxon>Ustilaginomycotina</taxon>
        <taxon>Exobasidiomycetes</taxon>
        <taxon>Exobasidiales</taxon>
        <taxon>Brachybasidiaceae</taxon>
        <taxon>Meira</taxon>
    </lineage>
</organism>
<proteinExistence type="predicted"/>
<dbReference type="Proteomes" id="UP000245771">
    <property type="component" value="Unassembled WGS sequence"/>
</dbReference>
<gene>
    <name evidence="2" type="ORF">FA14DRAFT_122666</name>
</gene>
<dbReference type="FunCoup" id="A0A316VJA7">
    <property type="interactions" value="11"/>
</dbReference>
<dbReference type="RefSeq" id="XP_025356685.1">
    <property type="nucleotide sequence ID" value="XM_025496526.1"/>
</dbReference>
<keyword evidence="3" id="KW-1185">Reference proteome</keyword>
<feature type="non-terminal residue" evidence="2">
    <location>
        <position position="238"/>
    </location>
</feature>
<dbReference type="EMBL" id="KZ819603">
    <property type="protein sequence ID" value="PWN36383.1"/>
    <property type="molecule type" value="Genomic_DNA"/>
</dbReference>
<dbReference type="InterPro" id="IPR030125">
    <property type="entry name" value="SPIN90/Ldb17"/>
</dbReference>
<dbReference type="STRING" id="1280837.A0A316VJA7"/>
<dbReference type="GeneID" id="37018307"/>
<protein>
    <recommendedName>
        <fullName evidence="1">SPIN90/Ldb17 leucine-rich domain-containing protein</fullName>
    </recommendedName>
</protein>
<dbReference type="InterPro" id="IPR018556">
    <property type="entry name" value="SPIN90/Ldb17_LRD"/>
</dbReference>
<dbReference type="Pfam" id="PF09431">
    <property type="entry name" value="SPIN90_LRD"/>
    <property type="match status" value="1"/>
</dbReference>
<sequence length="238" mass="27824">MTQQRDRYIQIKLRERSVRLLYEICRSQRLAMADMKSVDATFVNHLFDLVENSRNWHDDTYNYQVIKLIVALNEQFMVSGISTITNKQSARKSTASASNTVLTVLRTRLNASKTFGENVIFMLNRASSLDAEDICMQLLILKLLYLLFTTKETSHYFYTNDLKVLVDIFMRELSDLPEDHESLRHTYLRVLHPLLTNTQLLTYPYKRPQIHRLLIGLTSHGHLRDISATTQRLIDRCL</sequence>
<dbReference type="GO" id="GO:0006897">
    <property type="term" value="P:endocytosis"/>
    <property type="evidence" value="ECO:0007669"/>
    <property type="project" value="TreeGrafter"/>
</dbReference>
<dbReference type="AlphaFoldDB" id="A0A316VJA7"/>
<evidence type="ECO:0000259" key="1">
    <source>
        <dbReference type="Pfam" id="PF09431"/>
    </source>
</evidence>
<dbReference type="GO" id="GO:0030479">
    <property type="term" value="C:actin cortical patch"/>
    <property type="evidence" value="ECO:0007669"/>
    <property type="project" value="TreeGrafter"/>
</dbReference>
<dbReference type="OrthoDB" id="445362at2759"/>
<dbReference type="InParanoid" id="A0A316VJA7"/>
<dbReference type="PANTHER" id="PTHR13357">
    <property type="entry name" value="SH3 ADAPTER PROTEIN SPIN90 NCK INTERACTING PROTEIN WITH SH3 DOMAIN"/>
    <property type="match status" value="1"/>
</dbReference>